<dbReference type="SMART" id="SM00968">
    <property type="entry name" value="SMC_hinge"/>
    <property type="match status" value="1"/>
</dbReference>
<keyword evidence="5" id="KW-0539">Nucleus</keyword>
<dbReference type="InterPro" id="IPR010935">
    <property type="entry name" value="SMC_hinge"/>
</dbReference>
<evidence type="ECO:0000256" key="1">
    <source>
        <dbReference type="ARBA" id="ARBA00004123"/>
    </source>
</evidence>
<evidence type="ECO:0000259" key="8">
    <source>
        <dbReference type="SMART" id="SM00968"/>
    </source>
</evidence>
<dbReference type="InterPro" id="IPR027417">
    <property type="entry name" value="P-loop_NTPase"/>
</dbReference>
<evidence type="ECO:0000256" key="5">
    <source>
        <dbReference type="ARBA" id="ARBA00023242"/>
    </source>
</evidence>
<dbReference type="InterPro" id="IPR024704">
    <property type="entry name" value="SMC"/>
</dbReference>
<evidence type="ECO:0000256" key="4">
    <source>
        <dbReference type="ARBA" id="ARBA00023054"/>
    </source>
</evidence>
<feature type="coiled-coil region" evidence="7">
    <location>
        <begin position="715"/>
        <end position="763"/>
    </location>
</feature>
<dbReference type="PANTHER" id="PTHR18937:SF12">
    <property type="entry name" value="STRUCTURAL MAINTENANCE OF CHROMOSOMES PROTEIN"/>
    <property type="match status" value="1"/>
</dbReference>
<organism evidence="9 10">
    <name type="scientific">Encephalitozoon hellem</name>
    <name type="common">Microsporidian parasite</name>
    <dbReference type="NCBI Taxonomy" id="27973"/>
    <lineage>
        <taxon>Eukaryota</taxon>
        <taxon>Fungi</taxon>
        <taxon>Fungi incertae sedis</taxon>
        <taxon>Microsporidia</taxon>
        <taxon>Unikaryonidae</taxon>
        <taxon>Encephalitozoon</taxon>
    </lineage>
</organism>
<keyword evidence="2" id="KW-0132">Cell division</keyword>
<evidence type="ECO:0000256" key="2">
    <source>
        <dbReference type="ARBA" id="ARBA00022618"/>
    </source>
</evidence>
<dbReference type="InterPro" id="IPR003395">
    <property type="entry name" value="RecF/RecN/SMC_N"/>
</dbReference>
<feature type="coiled-coil region" evidence="7">
    <location>
        <begin position="937"/>
        <end position="997"/>
    </location>
</feature>
<keyword evidence="10" id="KW-1185">Reference proteome</keyword>
<keyword evidence="3" id="KW-0498">Mitosis</keyword>
<feature type="coiled-coil region" evidence="7">
    <location>
        <begin position="793"/>
        <end position="890"/>
    </location>
</feature>
<dbReference type="Pfam" id="PF02463">
    <property type="entry name" value="SMC_N"/>
    <property type="match status" value="1"/>
</dbReference>
<evidence type="ECO:0000256" key="6">
    <source>
        <dbReference type="ARBA" id="ARBA00023306"/>
    </source>
</evidence>
<dbReference type="InterPro" id="IPR036277">
    <property type="entry name" value="SMC_hinge_sf"/>
</dbReference>
<feature type="domain" description="SMC hinge" evidence="8">
    <location>
        <begin position="501"/>
        <end position="621"/>
    </location>
</feature>
<name>A0ABY8CM51_ENCHE</name>
<proteinExistence type="predicted"/>
<dbReference type="Gene3D" id="3.40.50.300">
    <property type="entry name" value="P-loop containing nucleotide triphosphate hydrolases"/>
    <property type="match status" value="2"/>
</dbReference>
<evidence type="ECO:0000313" key="9">
    <source>
        <dbReference type="EMBL" id="WEL38437.1"/>
    </source>
</evidence>
<reference evidence="9 10" key="1">
    <citation type="submission" date="2023-02" db="EMBL/GenBank/DDBJ databases">
        <title>Encephalitozoon hellem ATCC 50451 complete genome.</title>
        <authorList>
            <person name="Mascarenhas dos Santos A.C."/>
            <person name="Julian A.T."/>
            <person name="Pombert J.-F."/>
        </authorList>
    </citation>
    <scope>NUCLEOTIDE SEQUENCE [LARGE SCALE GENOMIC DNA]</scope>
    <source>
        <strain evidence="9 10">ATCC 50451</strain>
    </source>
</reference>
<keyword evidence="6" id="KW-0131">Cell cycle</keyword>
<evidence type="ECO:0000313" key="10">
    <source>
        <dbReference type="Proteomes" id="UP001217963"/>
    </source>
</evidence>
<dbReference type="Pfam" id="PF06470">
    <property type="entry name" value="SMC_hinge"/>
    <property type="match status" value="1"/>
</dbReference>
<sequence>MGLERIEVENFKSYVGRHVIGPFDRFTCIVGPNGSGKSNIMDAVTFCLGLGARHLRASNAKALINSRCSHASVTLHIEDRGERRGFRRHVSNEGRSLYFIDSENVGYERFKEAIEEMNLLIDARNFLVFQGDVNAIGNMMPMELTRLFEEMSGSIKLKEVYEERQREQARAVSVCSSLFEERKEVMSRMREAEEVKEQEGIFRRLVDRKHEIQREIVLHELMEKRGRKRDISDEESQLELESRGVQSLIDSKEKEVEAYRSRISEIRREYFEADALMSKEKETIAERRAWKYEAEQERDKRRVRLVEVEMEIKSKEEMISGKKREIDRRRREMEGVDAGYFELCREEEERKKRLGEMDAKKEVIDMKEKELLQMCGEDREKVNTLDLEVFSCRMMRDDCKRRVEELRERDEDLQGKIREKKVVRGNTRVKIDALERSEAELCRKILHHEERYKKLVSEEKQKNEELSWILGEILRIKGKRRIDDRRSMVISTVEALKGMFPGVYGRVVDLIEPTQDRYEIGLSVLLGSHDQSVVVDTETTAMSCINFMKEKRLCKMTFLPIQSLRDGEERKGMDDVVGEYCGAVRRAVDTVRYDAKYKRVVLFLLKEKLIADSLEIAKDICYGKGMKVSVCTLDGIYIHGGGHLISGGGVGRNKFQSEELDELLKRRTRILDEVRRIQDCKNELSYVEVCRERIEVWRKSKAMEMEAMKDLDVCIEGLEQEVMENKKLLSEAEESLRHVEKEMEALEGKMKEHRQKIEEVEGSVFCGIFPNAWFRSFEEYKEARDCGAFGLRRMEYENVRAKIELRIEMLEQEKEELEEEIRGLRRGIEKLREMDNNDGMDVDVDSSEVGVLSEKRRRKLEAFEKARDEFKEINEEFRRLVEKKNELDQRIVYCASSKERVEEEIKNVLSFAVLEEIEIPCAGRRPAGEMSIDEIDFSGLEGNAEELRRELEEINQKISSQAPLMRIEEKDGDRSRYAKISEEYERQKAAAISAKNEFNEIRKRRTHLFMECFEKVNKELSRIYKCLTMTETSEGNAYLALENTLEPFKEGIRFHLMPPNKRFREVRLLSGGEKTMAVLSLLFSFHAYRPAPFYLFDEVDSALDKTNVSRIISFIISSTAQFILITLKPSLFQHSDGLVGVYKDPHEDASKILTYRLND</sequence>
<dbReference type="SUPFAM" id="SSF52540">
    <property type="entry name" value="P-loop containing nucleoside triphosphate hydrolases"/>
    <property type="match status" value="1"/>
</dbReference>
<dbReference type="Gene3D" id="1.20.1060.20">
    <property type="match status" value="1"/>
</dbReference>
<dbReference type="PANTHER" id="PTHR18937">
    <property type="entry name" value="STRUCTURAL MAINTENANCE OF CHROMOSOMES SMC FAMILY MEMBER"/>
    <property type="match status" value="1"/>
</dbReference>
<gene>
    <name evidence="9" type="ORF">PFJ87_04g01110</name>
</gene>
<dbReference type="SUPFAM" id="SSF75553">
    <property type="entry name" value="Smc hinge domain"/>
    <property type="match status" value="1"/>
</dbReference>
<dbReference type="Proteomes" id="UP001217963">
    <property type="component" value="Chromosome IV"/>
</dbReference>
<dbReference type="EMBL" id="CP119065">
    <property type="protein sequence ID" value="WEL38437.1"/>
    <property type="molecule type" value="Genomic_DNA"/>
</dbReference>
<keyword evidence="4 7" id="KW-0175">Coiled coil</keyword>
<comment type="subcellular location">
    <subcellularLocation>
        <location evidence="1">Nucleus</location>
    </subcellularLocation>
</comment>
<evidence type="ECO:0000256" key="7">
    <source>
        <dbReference type="SAM" id="Coils"/>
    </source>
</evidence>
<dbReference type="Gene3D" id="3.30.70.1620">
    <property type="match status" value="1"/>
</dbReference>
<evidence type="ECO:0000256" key="3">
    <source>
        <dbReference type="ARBA" id="ARBA00022776"/>
    </source>
</evidence>
<protein>
    <submittedName>
        <fullName evidence="9">Structural maintenance of chromosome 1</fullName>
    </submittedName>
</protein>
<accession>A0ABY8CM51</accession>
<dbReference type="PIRSF" id="PIRSF005719">
    <property type="entry name" value="SMC"/>
    <property type="match status" value="1"/>
</dbReference>